<evidence type="ECO:0000313" key="3">
    <source>
        <dbReference type="EMBL" id="AKD04831.1"/>
    </source>
</evidence>
<sequence length="439" mass="50267">MRKFCITFILLTALFIAISYKIKDDYFYLPYPNAIEYVLVLLVLLFTAVLLIWKRHRKEKAVLGVASAAILMLVVNSMNYFFEWHPLNLSLPFTESQSFEVSHEPYTWQTATPVSAGYNQDDIEQYLKEIDDWERLRGLVVIKEGKLVVEKYLKGATKYSAFNVHSVTKSITSAMTGLAIQENYIRSEDDCVLPLFSEYHKSTLNPSKGKLTVAHLLSMRGGFTGWDGPQNVEQVILHEEVSENKLGKEFKYFTGSQMVLSAMITKSSKTTTKEFAQEKLFKPLGIQCGFWRKVNGYYSGGDETYFTARDLARFGELYLNKGKIDGVQLLDSSWVEKSFTNYTSESKAFRTLGCYQEVGYGFSWWLLKHNDKLIYTARGKGGQHILIIPEQKVVAVILQEWNMRKDSKSENAYLCGLRLNAKESPRTRGFSQGMNLVFF</sequence>
<dbReference type="Pfam" id="PF00144">
    <property type="entry name" value="Beta-lactamase"/>
    <property type="match status" value="1"/>
</dbReference>
<keyword evidence="1" id="KW-1133">Transmembrane helix</keyword>
<name>A0A0E3UYX1_9BACT</name>
<feature type="transmembrane region" description="Helical" evidence="1">
    <location>
        <begin position="62"/>
        <end position="82"/>
    </location>
</feature>
<accession>A0A0E3UYX1</accession>
<dbReference type="Gene3D" id="3.40.710.10">
    <property type="entry name" value="DD-peptidase/beta-lactamase superfamily"/>
    <property type="match status" value="1"/>
</dbReference>
<evidence type="ECO:0000313" key="4">
    <source>
        <dbReference type="Proteomes" id="UP000033109"/>
    </source>
</evidence>
<keyword evidence="1" id="KW-0812">Transmembrane</keyword>
<keyword evidence="4" id="KW-1185">Reference proteome</keyword>
<keyword evidence="1" id="KW-0472">Membrane</keyword>
<evidence type="ECO:0000259" key="2">
    <source>
        <dbReference type="Pfam" id="PF00144"/>
    </source>
</evidence>
<protein>
    <recommendedName>
        <fullName evidence="2">Beta-lactamase-related domain-containing protein</fullName>
    </recommendedName>
</protein>
<dbReference type="OrthoDB" id="9773047at2"/>
<dbReference type="STRING" id="400092.PKOR_19150"/>
<dbReference type="Proteomes" id="UP000033109">
    <property type="component" value="Chromosome"/>
</dbReference>
<dbReference type="SUPFAM" id="SSF56601">
    <property type="entry name" value="beta-lactamase/transpeptidase-like"/>
    <property type="match status" value="1"/>
</dbReference>
<dbReference type="RefSeq" id="WP_046312816.1">
    <property type="nucleotide sequence ID" value="NZ_CBCSCY010000098.1"/>
</dbReference>
<dbReference type="KEGG" id="pko:PKOR_19150"/>
<dbReference type="AlphaFoldDB" id="A0A0E3UYX1"/>
<dbReference type="PATRIC" id="fig|400092.3.peg.4188"/>
<dbReference type="PANTHER" id="PTHR43283:SF7">
    <property type="entry name" value="BETA-LACTAMASE-RELATED DOMAIN-CONTAINING PROTEIN"/>
    <property type="match status" value="1"/>
</dbReference>
<reference evidence="3 4" key="1">
    <citation type="journal article" date="2015" name="Sci. Rep.">
        <title>Unraveling adaptation of Pontibacter korlensis to radiation and infertility in desert through complete genome and comparative transcriptomic analysis.</title>
        <authorList>
            <person name="Dai J."/>
            <person name="Dai W."/>
            <person name="Qiu C."/>
            <person name="Yang Z."/>
            <person name="Zhang Y."/>
            <person name="Zhou M."/>
            <person name="Zhang L."/>
            <person name="Fang C."/>
            <person name="Gao Q."/>
            <person name="Yang Q."/>
            <person name="Li X."/>
            <person name="Wang Z."/>
            <person name="Wang Z."/>
            <person name="Jia Z."/>
            <person name="Chen X."/>
        </authorList>
    </citation>
    <scope>NUCLEOTIDE SEQUENCE [LARGE SCALE GENOMIC DNA]</scope>
    <source>
        <strain evidence="3 4">X14-1T</strain>
    </source>
</reference>
<dbReference type="InterPro" id="IPR001466">
    <property type="entry name" value="Beta-lactam-related"/>
</dbReference>
<dbReference type="InterPro" id="IPR050789">
    <property type="entry name" value="Diverse_Enzym_Activities"/>
</dbReference>
<dbReference type="EMBL" id="CP009621">
    <property type="protein sequence ID" value="AKD04831.1"/>
    <property type="molecule type" value="Genomic_DNA"/>
</dbReference>
<proteinExistence type="predicted"/>
<dbReference type="InterPro" id="IPR012338">
    <property type="entry name" value="Beta-lactam/transpept-like"/>
</dbReference>
<feature type="transmembrane region" description="Helical" evidence="1">
    <location>
        <begin position="35"/>
        <end position="53"/>
    </location>
</feature>
<feature type="domain" description="Beta-lactamase-related" evidence="2">
    <location>
        <begin position="138"/>
        <end position="403"/>
    </location>
</feature>
<dbReference type="HOGENOM" id="CLU_030169_1_2_10"/>
<gene>
    <name evidence="3" type="ORF">PKOR_19150</name>
</gene>
<evidence type="ECO:0000256" key="1">
    <source>
        <dbReference type="SAM" id="Phobius"/>
    </source>
</evidence>
<dbReference type="PANTHER" id="PTHR43283">
    <property type="entry name" value="BETA-LACTAMASE-RELATED"/>
    <property type="match status" value="1"/>
</dbReference>
<organism evidence="3 4">
    <name type="scientific">Pontibacter korlensis</name>
    <dbReference type="NCBI Taxonomy" id="400092"/>
    <lineage>
        <taxon>Bacteria</taxon>
        <taxon>Pseudomonadati</taxon>
        <taxon>Bacteroidota</taxon>
        <taxon>Cytophagia</taxon>
        <taxon>Cytophagales</taxon>
        <taxon>Hymenobacteraceae</taxon>
        <taxon>Pontibacter</taxon>
    </lineage>
</organism>